<protein>
    <recommendedName>
        <fullName evidence="11">Transcription and mRNA export factor ENY2</fullName>
    </recommendedName>
    <alternativeName>
        <fullName evidence="11">Enhancer of yellow 2 transcription factor homolog</fullName>
    </alternativeName>
</protein>
<dbReference type="GO" id="GO:0070390">
    <property type="term" value="C:transcription export complex 2"/>
    <property type="evidence" value="ECO:0007669"/>
    <property type="project" value="UniProtKB-UniRule"/>
</dbReference>
<organism evidence="12 13">
    <name type="scientific">Brachionus calyciflorus</name>
    <dbReference type="NCBI Taxonomy" id="104777"/>
    <lineage>
        <taxon>Eukaryota</taxon>
        <taxon>Metazoa</taxon>
        <taxon>Spiralia</taxon>
        <taxon>Gnathifera</taxon>
        <taxon>Rotifera</taxon>
        <taxon>Eurotatoria</taxon>
        <taxon>Monogononta</taxon>
        <taxon>Pseudotrocha</taxon>
        <taxon>Ploima</taxon>
        <taxon>Brachionidae</taxon>
        <taxon>Brachionus</taxon>
    </lineage>
</organism>
<evidence type="ECO:0000313" key="13">
    <source>
        <dbReference type="Proteomes" id="UP000663879"/>
    </source>
</evidence>
<evidence type="ECO:0000256" key="7">
    <source>
        <dbReference type="ARBA" id="ARBA00023015"/>
    </source>
</evidence>
<evidence type="ECO:0000256" key="5">
    <source>
        <dbReference type="ARBA" id="ARBA00022927"/>
    </source>
</evidence>
<keyword evidence="10 11" id="KW-0539">Nucleus</keyword>
<keyword evidence="5 11" id="KW-0653">Protein transport</keyword>
<evidence type="ECO:0000256" key="2">
    <source>
        <dbReference type="ARBA" id="ARBA00022448"/>
    </source>
</evidence>
<keyword evidence="2 11" id="KW-0813">Transport</keyword>
<keyword evidence="3 11" id="KW-0509">mRNA transport</keyword>
<dbReference type="AlphaFoldDB" id="A0A814EP10"/>
<evidence type="ECO:0000256" key="6">
    <source>
        <dbReference type="ARBA" id="ARBA00023010"/>
    </source>
</evidence>
<dbReference type="GO" id="GO:0005643">
    <property type="term" value="C:nuclear pore"/>
    <property type="evidence" value="ECO:0007669"/>
    <property type="project" value="UniProtKB-UniRule"/>
</dbReference>
<keyword evidence="4 11" id="KW-0156">Chromatin regulator</keyword>
<dbReference type="GO" id="GO:0003713">
    <property type="term" value="F:transcription coactivator activity"/>
    <property type="evidence" value="ECO:0007669"/>
    <property type="project" value="UniProtKB-UniRule"/>
</dbReference>
<dbReference type="GO" id="GO:0000124">
    <property type="term" value="C:SAGA complex"/>
    <property type="evidence" value="ECO:0007669"/>
    <property type="project" value="UniProtKB-UniRule"/>
</dbReference>
<dbReference type="EMBL" id="CAJNOC010003163">
    <property type="protein sequence ID" value="CAF0970582.1"/>
    <property type="molecule type" value="Genomic_DNA"/>
</dbReference>
<accession>A0A814EP10</accession>
<comment type="function">
    <text evidence="11">Involved in mRNA export coupled transcription activation by association with both the TREX-2 and the SAGA complexes. The transcription regulatory histone acetylation (HAT) complex SAGA is a multiprotein complex that activates transcription by remodeling chromatin and mediating histone acetylation and deubiquitination. Within the SAGA complex, participates to a subcomplex that specifically deubiquitinates histones. The SAGA complex is recruited to specific gene promoters by activators, where it is required for transcription. The TREX-2 complex functions in docking export-competent ribonucleoprotein particles (mRNPs) to the nuclear entrance of the nuclear pore complex (nuclear basket). TREX-2 participates in mRNA export and accurate chromatin positioning in the nucleus by tethering genes to the nuclear periphery.</text>
</comment>
<dbReference type="PANTHER" id="PTHR12514">
    <property type="entry name" value="ENHANCER OF YELLOW 2 TRANSCRIPTION FACTOR"/>
    <property type="match status" value="1"/>
</dbReference>
<keyword evidence="8 11" id="KW-0010">Activator</keyword>
<sequence length="99" mass="11629">MSSKDDELIQTSLNARLIETGERERLRQMLQMKLIECGWAKKVNDKCIEIVQKRGFENVTVDDLVDELVPKSRAIVPDYIKKELLDQFRLFLSKQNDLF</sequence>
<dbReference type="OrthoDB" id="6221744at2759"/>
<dbReference type="InterPro" id="IPR018783">
    <property type="entry name" value="TF_ENY2"/>
</dbReference>
<keyword evidence="13" id="KW-1185">Reference proteome</keyword>
<keyword evidence="9 11" id="KW-0804">Transcription</keyword>
<comment type="caution">
    <text evidence="12">The sequence shown here is derived from an EMBL/GenBank/DDBJ whole genome shotgun (WGS) entry which is preliminary data.</text>
</comment>
<reference evidence="12" key="1">
    <citation type="submission" date="2021-02" db="EMBL/GenBank/DDBJ databases">
        <authorList>
            <person name="Nowell W R."/>
        </authorList>
    </citation>
    <scope>NUCLEOTIDE SEQUENCE</scope>
    <source>
        <strain evidence="12">Ploen Becks lab</strain>
    </source>
</reference>
<evidence type="ECO:0000256" key="9">
    <source>
        <dbReference type="ARBA" id="ARBA00023163"/>
    </source>
</evidence>
<evidence type="ECO:0000313" key="12">
    <source>
        <dbReference type="EMBL" id="CAF0970582.1"/>
    </source>
</evidence>
<dbReference type="InterPro" id="IPR038212">
    <property type="entry name" value="TF_EnY2_sf"/>
</dbReference>
<evidence type="ECO:0000256" key="10">
    <source>
        <dbReference type="ARBA" id="ARBA00023242"/>
    </source>
</evidence>
<proteinExistence type="inferred from homology"/>
<evidence type="ECO:0000256" key="11">
    <source>
        <dbReference type="HAMAP-Rule" id="MF_03046"/>
    </source>
</evidence>
<dbReference type="GO" id="GO:0015031">
    <property type="term" value="P:protein transport"/>
    <property type="evidence" value="ECO:0007669"/>
    <property type="project" value="UniProtKB-KW"/>
</dbReference>
<dbReference type="FunFam" id="1.10.246.140:FF:000001">
    <property type="entry name" value="Transcription and mRNA export factor ENY2"/>
    <property type="match status" value="1"/>
</dbReference>
<evidence type="ECO:0000256" key="4">
    <source>
        <dbReference type="ARBA" id="ARBA00022853"/>
    </source>
</evidence>
<evidence type="ECO:0000256" key="1">
    <source>
        <dbReference type="ARBA" id="ARBA00004642"/>
    </source>
</evidence>
<dbReference type="GO" id="GO:0006368">
    <property type="term" value="P:transcription elongation by RNA polymerase II"/>
    <property type="evidence" value="ECO:0007669"/>
    <property type="project" value="UniProtKB-UniRule"/>
</dbReference>
<dbReference type="Proteomes" id="UP000663879">
    <property type="component" value="Unassembled WGS sequence"/>
</dbReference>
<dbReference type="GO" id="GO:0005654">
    <property type="term" value="C:nucleoplasm"/>
    <property type="evidence" value="ECO:0007669"/>
    <property type="project" value="UniProtKB-SubCell"/>
</dbReference>
<dbReference type="Gene3D" id="1.10.246.140">
    <property type="match status" value="1"/>
</dbReference>
<name>A0A814EP10_9BILA</name>
<comment type="similarity">
    <text evidence="11">Belongs to the ENY2 family.</text>
</comment>
<dbReference type="HAMAP" id="MF_03046">
    <property type="entry name" value="ENY2_Sus1"/>
    <property type="match status" value="1"/>
</dbReference>
<dbReference type="GO" id="GO:0071819">
    <property type="term" value="C:DUBm complex"/>
    <property type="evidence" value="ECO:0007669"/>
    <property type="project" value="UniProtKB-UniRule"/>
</dbReference>
<evidence type="ECO:0000256" key="3">
    <source>
        <dbReference type="ARBA" id="ARBA00022816"/>
    </source>
</evidence>
<comment type="subcellular location">
    <subcellularLocation>
        <location evidence="1 11">Nucleus</location>
        <location evidence="1 11">Nucleoplasm</location>
    </subcellularLocation>
</comment>
<dbReference type="GO" id="GO:0006325">
    <property type="term" value="P:chromatin organization"/>
    <property type="evidence" value="ECO:0007669"/>
    <property type="project" value="UniProtKB-KW"/>
</dbReference>
<dbReference type="GO" id="GO:0006406">
    <property type="term" value="P:mRNA export from nucleus"/>
    <property type="evidence" value="ECO:0007669"/>
    <property type="project" value="UniProtKB-UniRule"/>
</dbReference>
<evidence type="ECO:0000256" key="8">
    <source>
        <dbReference type="ARBA" id="ARBA00023159"/>
    </source>
</evidence>
<keyword evidence="7 11" id="KW-0805">Transcription regulation</keyword>
<gene>
    <name evidence="12" type="ORF">OXX778_LOCUS14898</name>
</gene>
<keyword evidence="6 11" id="KW-0811">Translocation</keyword>
<dbReference type="Pfam" id="PF10163">
    <property type="entry name" value="EnY2"/>
    <property type="match status" value="1"/>
</dbReference>
<comment type="subunit">
    <text evidence="11">Component of the nuclear pore complex (NPC)-associated TREX-2 complex (transcription and export complex 2). Component of the SAGA transcription coactivator-HAT complex. Within the SAGA complex, participates to a subcomplex of SAGA called the DUB module (deubiquitination module).</text>
</comment>